<dbReference type="RefSeq" id="WP_238279875.1">
    <property type="nucleotide sequence ID" value="NZ_BPQL01000068.1"/>
</dbReference>
<dbReference type="Proteomes" id="UP001549145">
    <property type="component" value="Unassembled WGS sequence"/>
</dbReference>
<dbReference type="EMBL" id="JBEPMM010000006">
    <property type="protein sequence ID" value="MET3693054.1"/>
    <property type="molecule type" value="Genomic_DNA"/>
</dbReference>
<sequence length="203" mass="22919">MRWWSIPILLLLGWFAFTLTPLWALYDLARAVQAHDTDYIARHVNFRTLRLSVIRQAAAAAQARNPAAPDVEPRERQRLSEAAAALAVPIAEALVTPATVVDLLDDGWPQSVELGQEAPAPRSGGGGLRIDNLRRLIPFYLASEMRGFRTVVVGVPPEASRERRLRVRLRLRNWTWRVVDIELNDELRARIAQTFARADAKTR</sequence>
<protein>
    <recommendedName>
        <fullName evidence="3">DUF2939 domain-containing protein</fullName>
    </recommendedName>
</protein>
<dbReference type="Pfam" id="PF11159">
    <property type="entry name" value="DUF2939"/>
    <property type="match status" value="1"/>
</dbReference>
<reference evidence="1 2" key="1">
    <citation type="submission" date="2024-06" db="EMBL/GenBank/DDBJ databases">
        <title>Genomic Encyclopedia of Type Strains, Phase IV (KMG-IV): sequencing the most valuable type-strain genomes for metagenomic binning, comparative biology and taxonomic classification.</title>
        <authorList>
            <person name="Goeker M."/>
        </authorList>
    </citation>
    <scope>NUCLEOTIDE SEQUENCE [LARGE SCALE GENOMIC DNA]</scope>
    <source>
        <strain evidence="1 2">DSM 21331</strain>
    </source>
</reference>
<keyword evidence="2" id="KW-1185">Reference proteome</keyword>
<accession>A0ABV2L5E7</accession>
<evidence type="ECO:0000313" key="2">
    <source>
        <dbReference type="Proteomes" id="UP001549145"/>
    </source>
</evidence>
<gene>
    <name evidence="1" type="ORF">ABID43_002598</name>
</gene>
<dbReference type="InterPro" id="IPR021330">
    <property type="entry name" value="DUF2939"/>
</dbReference>
<evidence type="ECO:0000313" key="1">
    <source>
        <dbReference type="EMBL" id="MET3693054.1"/>
    </source>
</evidence>
<organism evidence="1 2">
    <name type="scientific">Methylobacterium goesingense</name>
    <dbReference type="NCBI Taxonomy" id="243690"/>
    <lineage>
        <taxon>Bacteria</taxon>
        <taxon>Pseudomonadati</taxon>
        <taxon>Pseudomonadota</taxon>
        <taxon>Alphaproteobacteria</taxon>
        <taxon>Hyphomicrobiales</taxon>
        <taxon>Methylobacteriaceae</taxon>
        <taxon>Methylobacterium</taxon>
    </lineage>
</organism>
<evidence type="ECO:0008006" key="3">
    <source>
        <dbReference type="Google" id="ProtNLM"/>
    </source>
</evidence>
<comment type="caution">
    <text evidence="1">The sequence shown here is derived from an EMBL/GenBank/DDBJ whole genome shotgun (WGS) entry which is preliminary data.</text>
</comment>
<proteinExistence type="predicted"/>
<name>A0ABV2L5E7_9HYPH</name>